<evidence type="ECO:0000313" key="1">
    <source>
        <dbReference type="EMBL" id="AOX16951.1"/>
    </source>
</evidence>
<dbReference type="RefSeq" id="WP_070402651.1">
    <property type="nucleotide sequence ID" value="NZ_BJVW01000003.1"/>
</dbReference>
<dbReference type="OrthoDB" id="10020166at2"/>
<sequence>MTNTTKQPSTVRSRDEQVEALHYTIQMGTAYAWQEARLKAEKHILEAEQRARMEKKLPAFEKDEGANFVLEELCERLGVEEGAVAWDAATETWEGDVSAVLGNILEEAFGEDADPAAVCKASRDTKSDARAESTRGGKAVYQYRATNSYWMDTSSAFFNGRKNNGQECRVLYTAPQPNAQAEKVARLEAENARFRKLVNDARKWHERERIAFSMKPPGDYRDFYMQQHADMAEALAFDQKESGE</sequence>
<name>A0A1D8UTH7_9PROT</name>
<dbReference type="Proteomes" id="UP000179145">
    <property type="component" value="Chromosome"/>
</dbReference>
<proteinExistence type="predicted"/>
<evidence type="ECO:0000313" key="2">
    <source>
        <dbReference type="Proteomes" id="UP000179145"/>
    </source>
</evidence>
<dbReference type="EMBL" id="CP014674">
    <property type="protein sequence ID" value="AOX16951.1"/>
    <property type="molecule type" value="Genomic_DNA"/>
</dbReference>
<keyword evidence="2" id="KW-1185">Reference proteome</keyword>
<gene>
    <name evidence="1" type="ORF">A0U89_07135</name>
</gene>
<reference evidence="1 2" key="1">
    <citation type="journal article" date="2016" name="Microb. Cell Fact.">
        <title>Dissection of exopolysaccharide biosynthesis in Kozakia baliensis.</title>
        <authorList>
            <person name="Brandt J.U."/>
            <person name="Jakob F."/>
            <person name="Behr J."/>
            <person name="Geissler A.J."/>
            <person name="Vogel R.F."/>
        </authorList>
    </citation>
    <scope>NUCLEOTIDE SEQUENCE [LARGE SCALE GENOMIC DNA]</scope>
    <source>
        <strain evidence="1 2">DSM 14400</strain>
    </source>
</reference>
<dbReference type="AlphaFoldDB" id="A0A1D8UTH7"/>
<dbReference type="STRING" id="153496.A0U89_07135"/>
<protein>
    <submittedName>
        <fullName evidence="1">Uncharacterized protein</fullName>
    </submittedName>
</protein>
<organism evidence="1 2">
    <name type="scientific">Kozakia baliensis</name>
    <dbReference type="NCBI Taxonomy" id="153496"/>
    <lineage>
        <taxon>Bacteria</taxon>
        <taxon>Pseudomonadati</taxon>
        <taxon>Pseudomonadota</taxon>
        <taxon>Alphaproteobacteria</taxon>
        <taxon>Acetobacterales</taxon>
        <taxon>Acetobacteraceae</taxon>
        <taxon>Kozakia</taxon>
    </lineage>
</organism>
<dbReference type="KEGG" id="kba:A0U89_07135"/>
<accession>A0A1D8UTH7</accession>